<dbReference type="AlphaFoldDB" id="B7KB33"/>
<dbReference type="InterPro" id="IPR057727">
    <property type="entry name" value="WCX_dom"/>
</dbReference>
<name>B7KB33_GLOC7</name>
<evidence type="ECO:0000313" key="3">
    <source>
        <dbReference type="Proteomes" id="UP000002384"/>
    </source>
</evidence>
<evidence type="ECO:0000259" key="1">
    <source>
        <dbReference type="Pfam" id="PF25583"/>
    </source>
</evidence>
<dbReference type="RefSeq" id="WP_012599086.1">
    <property type="nucleotide sequence ID" value="NC_011729.1"/>
</dbReference>
<dbReference type="Pfam" id="PF25583">
    <property type="entry name" value="WCX"/>
    <property type="match status" value="1"/>
</dbReference>
<keyword evidence="3" id="KW-1185">Reference proteome</keyword>
<dbReference type="PROSITE" id="PS52050">
    <property type="entry name" value="WYL"/>
    <property type="match status" value="1"/>
</dbReference>
<dbReference type="STRING" id="65393.PCC7424_1708"/>
<accession>B7KB33</accession>
<reference evidence="3" key="1">
    <citation type="journal article" date="2011" name="MBio">
        <title>Novel metabolic attributes of the genus Cyanothece, comprising a group of unicellular nitrogen-fixing Cyanobacteria.</title>
        <authorList>
            <person name="Bandyopadhyay A."/>
            <person name="Elvitigala T."/>
            <person name="Welsh E."/>
            <person name="Stockel J."/>
            <person name="Liberton M."/>
            <person name="Min H."/>
            <person name="Sherman L.A."/>
            <person name="Pakrasi H.B."/>
        </authorList>
    </citation>
    <scope>NUCLEOTIDE SEQUENCE [LARGE SCALE GENOMIC DNA]</scope>
    <source>
        <strain evidence="3">PCC 7424</strain>
    </source>
</reference>
<dbReference type="HOGENOM" id="CLU_868579_0_0_3"/>
<dbReference type="eggNOG" id="COG2378">
    <property type="taxonomic scope" value="Bacteria"/>
</dbReference>
<sequence>MTYNQLAFALEILKLLADKPRYRSELGDILSEYLEKQGIEAKDVLQKLTRTIPKLRKCGFIIESAPHHPYVLKESNFPLILSVEQRQALYIAAYFLANMGFSAQASQIYRLGNLSQSDRPPNVKVDFNPPVDYSESHIDTLVQQLQQRIETGCYYQIRYINAQKEERKWDLGLSELRLHNGVLYLFAHVPGAPFKNFEKEPNIEQNYTFRIDRITNIYPSSGSAWFWRTFPTLSIRYRMTGSLVYYQPRRNHEKVIERNLDDKYIEIETIEDHLFWFRQRILQYGKNVQVLTPNWLAKNIAQEISLAYQNYNNLVQQ</sequence>
<protein>
    <recommendedName>
        <fullName evidence="1">WCX domain-containing protein</fullName>
    </recommendedName>
</protein>
<gene>
    <name evidence="2" type="ordered locus">PCC7424_1708</name>
</gene>
<dbReference type="Proteomes" id="UP000002384">
    <property type="component" value="Chromosome"/>
</dbReference>
<dbReference type="KEGG" id="cyc:PCC7424_1708"/>
<feature type="domain" description="WCX" evidence="1">
    <location>
        <begin position="248"/>
        <end position="304"/>
    </location>
</feature>
<dbReference type="EMBL" id="CP001291">
    <property type="protein sequence ID" value="ACK70143.1"/>
    <property type="molecule type" value="Genomic_DNA"/>
</dbReference>
<evidence type="ECO:0000313" key="2">
    <source>
        <dbReference type="EMBL" id="ACK70143.1"/>
    </source>
</evidence>
<proteinExistence type="predicted"/>
<organism evidence="2 3">
    <name type="scientific">Gloeothece citriformis (strain PCC 7424)</name>
    <name type="common">Cyanothece sp. (strain PCC 7424)</name>
    <dbReference type="NCBI Taxonomy" id="65393"/>
    <lineage>
        <taxon>Bacteria</taxon>
        <taxon>Bacillati</taxon>
        <taxon>Cyanobacteriota</taxon>
        <taxon>Cyanophyceae</taxon>
        <taxon>Oscillatoriophycideae</taxon>
        <taxon>Chroococcales</taxon>
        <taxon>Aphanothecaceae</taxon>
        <taxon>Gloeothece</taxon>
        <taxon>Gloeothece citriformis</taxon>
    </lineage>
</organism>